<dbReference type="InterPro" id="IPR016161">
    <property type="entry name" value="Ald_DH/histidinol_DH"/>
</dbReference>
<dbReference type="GO" id="GO:0006081">
    <property type="term" value="P:aldehyde metabolic process"/>
    <property type="evidence" value="ECO:0007669"/>
    <property type="project" value="InterPro"/>
</dbReference>
<dbReference type="Proteomes" id="UP000015104">
    <property type="component" value="Unassembled WGS sequence"/>
</dbReference>
<keyword evidence="8" id="KW-0812">Transmembrane</keyword>
<gene>
    <name evidence="10" type="primary">107360456</name>
</gene>
<keyword evidence="11" id="KW-1185">Reference proteome</keyword>
<dbReference type="InterPro" id="IPR016160">
    <property type="entry name" value="Ald_DH_CS_CYS"/>
</dbReference>
<reference evidence="10" key="2">
    <citation type="submission" date="2015-06" db="UniProtKB">
        <authorList>
            <consortium name="EnsemblMetazoa"/>
        </authorList>
    </citation>
    <scope>IDENTIFICATION</scope>
</reference>
<evidence type="ECO:0000256" key="5">
    <source>
        <dbReference type="PIRSR" id="PIRSR036492-1"/>
    </source>
</evidence>
<dbReference type="FunFam" id="3.40.309.10:FF:000003">
    <property type="entry name" value="Aldehyde dehydrogenase"/>
    <property type="match status" value="1"/>
</dbReference>
<sequence length="506" mass="57228">MNQTSPEKISETIEHLRRVFRSGRTKNVNYRRKQLEGIKRMVEENESLFVESLHKDLKKPKFEAIMIETDYILNNVREMLYNLNSYVKPTKVAKDLVLAFDDAFIQPEPYGLVLIIGTWNYPLIVCLSPLIGAIAAGNVAIVKPSEIAPNAADLFEKLLPQYVDKDCYRVINGDATVNQHLLKEKFDYIFFTGSQPIGRKVYASAVDNFTPVTLELGGKSPVYIDDSVIDQDFCYKRLLWAKFINAGQTCVAPDYVLCSDKVAQRFIRSAKLILKQFYGNDVQKSKDLTRIINDNHFNRLVNLLESSSGEIVIGGSSDKNDRFIEPTILLNCSIDDPLMKEEIFGPILPIVIVSNVDEAIQLINRKSKPLTLYVFSQNQSVIDKISLETSSGSICANDALIHLSVDALPFGGVGDSGFGVYHGKSTFDTFSHYKSVLIRGYNPLLEWVSSKRYPPYTESNLKRLLRVIKKRHLMPADSDWTVLFIFLLGALSFYFLNNLTQYLAAK</sequence>
<evidence type="ECO:0000256" key="4">
    <source>
        <dbReference type="PIRNR" id="PIRNR036492"/>
    </source>
</evidence>
<dbReference type="eggNOG" id="KOG2456">
    <property type="taxonomic scope" value="Eukaryota"/>
</dbReference>
<proteinExistence type="inferred from homology"/>
<accession>T1K4Y4</accession>
<evidence type="ECO:0000256" key="8">
    <source>
        <dbReference type="SAM" id="Phobius"/>
    </source>
</evidence>
<keyword evidence="2 4" id="KW-0560">Oxidoreductase</keyword>
<dbReference type="KEGG" id="tut:107360456"/>
<feature type="active site" evidence="5 6">
    <location>
        <position position="215"/>
    </location>
</feature>
<dbReference type="Gene3D" id="3.40.605.10">
    <property type="entry name" value="Aldehyde Dehydrogenase, Chain A, domain 1"/>
    <property type="match status" value="1"/>
</dbReference>
<dbReference type="GO" id="GO:0004029">
    <property type="term" value="F:aldehyde dehydrogenase (NAD+) activity"/>
    <property type="evidence" value="ECO:0007669"/>
    <property type="project" value="TreeGrafter"/>
</dbReference>
<comment type="similarity">
    <text evidence="1 4 7">Belongs to the aldehyde dehydrogenase family.</text>
</comment>
<dbReference type="EMBL" id="CAEY01001581">
    <property type="status" value="NOT_ANNOTATED_CDS"/>
    <property type="molecule type" value="Genomic_DNA"/>
</dbReference>
<evidence type="ECO:0000256" key="7">
    <source>
        <dbReference type="RuleBase" id="RU003345"/>
    </source>
</evidence>
<protein>
    <recommendedName>
        <fullName evidence="4">Aldehyde dehydrogenase</fullName>
    </recommendedName>
</protein>
<dbReference type="InterPro" id="IPR016162">
    <property type="entry name" value="Ald_DH_N"/>
</dbReference>
<reference evidence="11" key="1">
    <citation type="submission" date="2011-08" db="EMBL/GenBank/DDBJ databases">
        <authorList>
            <person name="Rombauts S."/>
        </authorList>
    </citation>
    <scope>NUCLEOTIDE SEQUENCE</scope>
    <source>
        <strain evidence="11">London</strain>
    </source>
</reference>
<dbReference type="InterPro" id="IPR015590">
    <property type="entry name" value="Aldehyde_DH_dom"/>
</dbReference>
<feature type="domain" description="Aldehyde dehydrogenase" evidence="9">
    <location>
        <begin position="3"/>
        <end position="436"/>
    </location>
</feature>
<dbReference type="FunFam" id="3.40.605.10:FF:000004">
    <property type="entry name" value="Aldehyde dehydrogenase"/>
    <property type="match status" value="1"/>
</dbReference>
<dbReference type="HOGENOM" id="CLU_005391_3_1_1"/>
<dbReference type="EnsemblMetazoa" id="tetur05g04340.1">
    <property type="protein sequence ID" value="tetur05g04340.1"/>
    <property type="gene ID" value="tetur05g04340"/>
</dbReference>
<evidence type="ECO:0000256" key="6">
    <source>
        <dbReference type="PROSITE-ProRule" id="PRU10007"/>
    </source>
</evidence>
<evidence type="ECO:0000256" key="3">
    <source>
        <dbReference type="ARBA" id="ARBA00023027"/>
    </source>
</evidence>
<dbReference type="OrthoDB" id="440325at2759"/>
<dbReference type="PROSITE" id="PS00687">
    <property type="entry name" value="ALDEHYDE_DEHYDR_GLU"/>
    <property type="match status" value="1"/>
</dbReference>
<dbReference type="PIRSF" id="PIRSF036492">
    <property type="entry name" value="ALDH"/>
    <property type="match status" value="1"/>
</dbReference>
<dbReference type="InterPro" id="IPR029510">
    <property type="entry name" value="Ald_DH_CS_GLU"/>
</dbReference>
<evidence type="ECO:0000256" key="1">
    <source>
        <dbReference type="ARBA" id="ARBA00009986"/>
    </source>
</evidence>
<name>T1K4Y4_TETUR</name>
<dbReference type="GO" id="GO:0005737">
    <property type="term" value="C:cytoplasm"/>
    <property type="evidence" value="ECO:0007669"/>
    <property type="project" value="TreeGrafter"/>
</dbReference>
<dbReference type="InterPro" id="IPR012394">
    <property type="entry name" value="Aldehyde_DH_NAD(P)"/>
</dbReference>
<dbReference type="InterPro" id="IPR016163">
    <property type="entry name" value="Ald_DH_C"/>
</dbReference>
<dbReference type="OMA" id="PLVAYWF"/>
<evidence type="ECO:0000259" key="9">
    <source>
        <dbReference type="Pfam" id="PF00171"/>
    </source>
</evidence>
<dbReference type="PANTHER" id="PTHR43570:SF16">
    <property type="entry name" value="ALDEHYDE DEHYDROGENASE TYPE III, ISOFORM Q"/>
    <property type="match status" value="1"/>
</dbReference>
<evidence type="ECO:0000313" key="11">
    <source>
        <dbReference type="Proteomes" id="UP000015104"/>
    </source>
</evidence>
<dbReference type="Pfam" id="PF00171">
    <property type="entry name" value="Aldedh"/>
    <property type="match status" value="1"/>
</dbReference>
<organism evidence="10 11">
    <name type="scientific">Tetranychus urticae</name>
    <name type="common">Two-spotted spider mite</name>
    <dbReference type="NCBI Taxonomy" id="32264"/>
    <lineage>
        <taxon>Eukaryota</taxon>
        <taxon>Metazoa</taxon>
        <taxon>Ecdysozoa</taxon>
        <taxon>Arthropoda</taxon>
        <taxon>Chelicerata</taxon>
        <taxon>Arachnida</taxon>
        <taxon>Acari</taxon>
        <taxon>Acariformes</taxon>
        <taxon>Trombidiformes</taxon>
        <taxon>Prostigmata</taxon>
        <taxon>Eleutherengona</taxon>
        <taxon>Raphignathae</taxon>
        <taxon>Tetranychoidea</taxon>
        <taxon>Tetranychidae</taxon>
        <taxon>Tetranychus</taxon>
    </lineage>
</organism>
<feature type="transmembrane region" description="Helical" evidence="8">
    <location>
        <begin position="480"/>
        <end position="496"/>
    </location>
</feature>
<keyword evidence="8" id="KW-1133">Transmembrane helix</keyword>
<dbReference type="Gene3D" id="3.40.309.10">
    <property type="entry name" value="Aldehyde Dehydrogenase, Chain A, domain 2"/>
    <property type="match status" value="1"/>
</dbReference>
<feature type="active site" evidence="5">
    <location>
        <position position="250"/>
    </location>
</feature>
<keyword evidence="8" id="KW-0472">Membrane</keyword>
<dbReference type="SUPFAM" id="SSF53720">
    <property type="entry name" value="ALDH-like"/>
    <property type="match status" value="1"/>
</dbReference>
<dbReference type="PROSITE" id="PS00070">
    <property type="entry name" value="ALDEHYDE_DEHYDR_CYS"/>
    <property type="match status" value="1"/>
</dbReference>
<evidence type="ECO:0000313" key="10">
    <source>
        <dbReference type="EnsemblMetazoa" id="tetur05g04340.1"/>
    </source>
</evidence>
<dbReference type="AlphaFoldDB" id="T1K4Y4"/>
<dbReference type="STRING" id="32264.T1K4Y4"/>
<dbReference type="PANTHER" id="PTHR43570">
    <property type="entry name" value="ALDEHYDE DEHYDROGENASE"/>
    <property type="match status" value="1"/>
</dbReference>
<keyword evidence="3" id="KW-0520">NAD</keyword>
<evidence type="ECO:0000256" key="2">
    <source>
        <dbReference type="ARBA" id="ARBA00023002"/>
    </source>
</evidence>